<comment type="caution">
    <text evidence="17">The sequence shown here is derived from an EMBL/GenBank/DDBJ whole genome shotgun (WGS) entry which is preliminary data.</text>
</comment>
<evidence type="ECO:0000256" key="7">
    <source>
        <dbReference type="ARBA" id="ARBA00022967"/>
    </source>
</evidence>
<dbReference type="GO" id="GO:0051539">
    <property type="term" value="F:4 iron, 4 sulfur cluster binding"/>
    <property type="evidence" value="ECO:0007669"/>
    <property type="project" value="UniProtKB-KW"/>
</dbReference>
<dbReference type="Proteomes" id="UP000278332">
    <property type="component" value="Unassembled WGS sequence"/>
</dbReference>
<dbReference type="PROSITE" id="PS51379">
    <property type="entry name" value="4FE4S_FER_2"/>
    <property type="match status" value="2"/>
</dbReference>
<protein>
    <recommendedName>
        <fullName evidence="12">Ion-translocating oxidoreductase complex subunit B</fullName>
    </recommendedName>
</protein>
<dbReference type="NCBIfam" id="NF003475">
    <property type="entry name" value="PRK05113.1"/>
    <property type="match status" value="1"/>
</dbReference>
<evidence type="ECO:0000256" key="1">
    <source>
        <dbReference type="ARBA" id="ARBA00022448"/>
    </source>
</evidence>
<feature type="domain" description="4Fe-4S" evidence="15">
    <location>
        <begin position="1"/>
        <end position="57"/>
    </location>
</feature>
<keyword evidence="9" id="KW-0408">Iron</keyword>
<dbReference type="Gene3D" id="1.10.15.40">
    <property type="entry name" value="Electron transport complex subunit B, putative Fe-S cluster"/>
    <property type="match status" value="1"/>
</dbReference>
<keyword evidence="10" id="KW-0411">Iron-sulfur</keyword>
<dbReference type="GO" id="GO:0009055">
    <property type="term" value="F:electron transfer activity"/>
    <property type="evidence" value="ECO:0007669"/>
    <property type="project" value="InterPro"/>
</dbReference>
<dbReference type="PROSITE" id="PS00198">
    <property type="entry name" value="4FE4S_FER_1"/>
    <property type="match status" value="1"/>
</dbReference>
<dbReference type="OrthoDB" id="9789936at2"/>
<keyword evidence="4" id="KW-0997">Cell inner membrane</keyword>
<evidence type="ECO:0000256" key="4">
    <source>
        <dbReference type="ARBA" id="ARBA00022519"/>
    </source>
</evidence>
<evidence type="ECO:0000256" key="3">
    <source>
        <dbReference type="ARBA" id="ARBA00022485"/>
    </source>
</evidence>
<dbReference type="RefSeq" id="WP_025261484.1">
    <property type="nucleotide sequence ID" value="NZ_BLVX01000008.1"/>
</dbReference>
<evidence type="ECO:0000256" key="12">
    <source>
        <dbReference type="ARBA" id="ARBA00067794"/>
    </source>
</evidence>
<dbReference type="SUPFAM" id="SSF54862">
    <property type="entry name" value="4Fe-4S ferredoxins"/>
    <property type="match status" value="1"/>
</dbReference>
<evidence type="ECO:0000256" key="9">
    <source>
        <dbReference type="ARBA" id="ARBA00023004"/>
    </source>
</evidence>
<accession>A0A3M4VF71</accession>
<name>A0A3M4VF71_PSECI</name>
<dbReference type="GeneID" id="93660640"/>
<dbReference type="InterPro" id="IPR017900">
    <property type="entry name" value="4Fe4S_Fe_S_CS"/>
</dbReference>
<evidence type="ECO:0000313" key="17">
    <source>
        <dbReference type="EMBL" id="RMR50277.1"/>
    </source>
</evidence>
<gene>
    <name evidence="17" type="ORF">ALP84_02199</name>
    <name evidence="16" type="ORF">PSCICP_11890</name>
</gene>
<dbReference type="PANTHER" id="PTHR42859">
    <property type="entry name" value="OXIDOREDUCTASE"/>
    <property type="match status" value="1"/>
</dbReference>
<evidence type="ECO:0000256" key="8">
    <source>
        <dbReference type="ARBA" id="ARBA00022982"/>
    </source>
</evidence>
<reference evidence="17 18" key="1">
    <citation type="submission" date="2018-08" db="EMBL/GenBank/DDBJ databases">
        <title>Recombination of ecologically and evolutionarily significant loci maintains genetic cohesion in the Pseudomonas syringae species complex.</title>
        <authorList>
            <person name="Dillon M."/>
            <person name="Thakur S."/>
            <person name="Almeida R.N.D."/>
            <person name="Weir B.S."/>
            <person name="Guttman D.S."/>
        </authorList>
    </citation>
    <scope>NUCLEOTIDE SEQUENCE [LARGE SCALE GENOMIC DNA]</scope>
    <source>
        <strain evidence="17 18">ICMP 6917</strain>
    </source>
</reference>
<keyword evidence="13" id="KW-0175">Coiled coil</keyword>
<dbReference type="PROSITE" id="PS51656">
    <property type="entry name" value="4FE4S"/>
    <property type="match status" value="1"/>
</dbReference>
<keyword evidence="3" id="KW-0004">4Fe-4S</keyword>
<evidence type="ECO:0000259" key="15">
    <source>
        <dbReference type="PROSITE" id="PS51656"/>
    </source>
</evidence>
<keyword evidence="8" id="KW-0249">Electron transport</keyword>
<keyword evidence="5" id="KW-0479">Metal-binding</keyword>
<dbReference type="GO" id="GO:0046872">
    <property type="term" value="F:metal ion binding"/>
    <property type="evidence" value="ECO:0007669"/>
    <property type="project" value="UniProtKB-KW"/>
</dbReference>
<keyword evidence="2" id="KW-1003">Cell membrane</keyword>
<reference evidence="16 19" key="2">
    <citation type="submission" date="2020-05" db="EMBL/GenBank/DDBJ databases">
        <title>Genetic diversity of Pseudomonas cichorii.</title>
        <authorList>
            <person name="Tani S."/>
            <person name="Yagi H."/>
            <person name="Hashimoto S."/>
            <person name="Iiyama K."/>
            <person name="Furuya N."/>
        </authorList>
    </citation>
    <scope>NUCLEOTIDE SEQUENCE [LARGE SCALE GENOMIC DNA]</scope>
    <source>
        <strain evidence="16 19">LMG 2162</strain>
    </source>
</reference>
<dbReference type="EMBL" id="BLWA01000002">
    <property type="protein sequence ID" value="GFM91217.1"/>
    <property type="molecule type" value="Genomic_DNA"/>
</dbReference>
<evidence type="ECO:0000256" key="5">
    <source>
        <dbReference type="ARBA" id="ARBA00022723"/>
    </source>
</evidence>
<sequence>MNLIQRIDALLPQTQCGKCGHPGCKPYAEGIASGEAINKCPPGGEETIAQLSQLLRIPALPLDTERGSAPAQVAFIREAECIGCTKCIQACPVDAIVGAAKQMHTVIIDECTGCDLCVAPCPVDCIEMHPLPLASVTPIVGGLASSTEQLQARAQKRNHARYRFEARNARLRREQEQRLAERQARAQKPLPVSASVIERSRADKPAVEEEALKKARITLAMSRAQLNKSLKAFGHPPIAEQAARLVELQREFEDAEQALEKLLAAATGQPRQPVAKADNSGVKRAKIQLAMARSALKKAEAADAPPEQLAALGTELQNAEMTLNAAEAALADANA</sequence>
<keyword evidence="1" id="KW-0813">Transport</keyword>
<proteinExistence type="predicted"/>
<dbReference type="AlphaFoldDB" id="A0A3M4VF71"/>
<evidence type="ECO:0000256" key="6">
    <source>
        <dbReference type="ARBA" id="ARBA00022737"/>
    </source>
</evidence>
<evidence type="ECO:0000256" key="10">
    <source>
        <dbReference type="ARBA" id="ARBA00023014"/>
    </source>
</evidence>
<dbReference type="Pfam" id="PF14697">
    <property type="entry name" value="Fer4_21"/>
    <property type="match status" value="1"/>
</dbReference>
<dbReference type="PANTHER" id="PTHR42859:SF3">
    <property type="entry name" value="ION-TRANSLOCATING OXIDOREDUCTASE COMPLEX SUBUNIT B"/>
    <property type="match status" value="1"/>
</dbReference>
<evidence type="ECO:0000256" key="2">
    <source>
        <dbReference type="ARBA" id="ARBA00022475"/>
    </source>
</evidence>
<evidence type="ECO:0000313" key="18">
    <source>
        <dbReference type="Proteomes" id="UP000278332"/>
    </source>
</evidence>
<dbReference type="EMBL" id="RBRY01000177">
    <property type="protein sequence ID" value="RMR50277.1"/>
    <property type="molecule type" value="Genomic_DNA"/>
</dbReference>
<dbReference type="Pfam" id="PF04060">
    <property type="entry name" value="FeS"/>
    <property type="match status" value="1"/>
</dbReference>
<keyword evidence="7" id="KW-1278">Translocase</keyword>
<evidence type="ECO:0000313" key="16">
    <source>
        <dbReference type="EMBL" id="GFM91217.1"/>
    </source>
</evidence>
<dbReference type="Gene3D" id="3.30.70.20">
    <property type="match status" value="1"/>
</dbReference>
<evidence type="ECO:0000256" key="13">
    <source>
        <dbReference type="SAM" id="Coils"/>
    </source>
</evidence>
<dbReference type="FunFam" id="1.10.15.40:FF:000001">
    <property type="entry name" value="Ion-translocating oxidoreductase complex subunit B"/>
    <property type="match status" value="1"/>
</dbReference>
<evidence type="ECO:0000313" key="19">
    <source>
        <dbReference type="Proteomes" id="UP000614982"/>
    </source>
</evidence>
<keyword evidence="11" id="KW-0472">Membrane</keyword>
<keyword evidence="6" id="KW-0677">Repeat</keyword>
<organism evidence="17 18">
    <name type="scientific">Pseudomonas cichorii</name>
    <dbReference type="NCBI Taxonomy" id="36746"/>
    <lineage>
        <taxon>Bacteria</taxon>
        <taxon>Pseudomonadati</taxon>
        <taxon>Pseudomonadota</taxon>
        <taxon>Gammaproteobacteria</taxon>
        <taxon>Pseudomonadales</taxon>
        <taxon>Pseudomonadaceae</taxon>
        <taxon>Pseudomonas</taxon>
    </lineage>
</organism>
<feature type="domain" description="4Fe-4S ferredoxin-type" evidence="14">
    <location>
        <begin position="72"/>
        <end position="101"/>
    </location>
</feature>
<dbReference type="InterPro" id="IPR050294">
    <property type="entry name" value="RnfB_subfamily"/>
</dbReference>
<keyword evidence="19" id="KW-1185">Reference proteome</keyword>
<dbReference type="InterPro" id="IPR017896">
    <property type="entry name" value="4Fe4S_Fe-S-bd"/>
</dbReference>
<dbReference type="InterPro" id="IPR007202">
    <property type="entry name" value="4Fe-4S_dom"/>
</dbReference>
<feature type="coiled-coil region" evidence="13">
    <location>
        <begin position="238"/>
        <end position="329"/>
    </location>
</feature>
<dbReference type="InterPro" id="IPR010207">
    <property type="entry name" value="Elect_transpt_cplx_RnfB/RsxB"/>
</dbReference>
<dbReference type="Proteomes" id="UP000614982">
    <property type="component" value="Unassembled WGS sequence"/>
</dbReference>
<evidence type="ECO:0000256" key="11">
    <source>
        <dbReference type="ARBA" id="ARBA00023136"/>
    </source>
</evidence>
<evidence type="ECO:0000259" key="14">
    <source>
        <dbReference type="PROSITE" id="PS51379"/>
    </source>
</evidence>
<feature type="domain" description="4Fe-4S ferredoxin-type" evidence="14">
    <location>
        <begin position="102"/>
        <end position="131"/>
    </location>
</feature>
<dbReference type="NCBIfam" id="TIGR01944">
    <property type="entry name" value="rnfB"/>
    <property type="match status" value="1"/>
</dbReference>